<evidence type="ECO:0000256" key="2">
    <source>
        <dbReference type="ARBA" id="ARBA00022598"/>
    </source>
</evidence>
<comment type="similarity">
    <text evidence="1">Belongs to the ATP-dependent AMP-binding enzyme family.</text>
</comment>
<dbReference type="InterPro" id="IPR042099">
    <property type="entry name" value="ANL_N_sf"/>
</dbReference>
<dbReference type="AlphaFoldDB" id="A0A1H2ILY6"/>
<feature type="domain" description="AMP-binding enzyme C-terminal" evidence="6">
    <location>
        <begin position="539"/>
        <end position="610"/>
    </location>
</feature>
<proteinExistence type="inferred from homology"/>
<dbReference type="Pfam" id="PF13193">
    <property type="entry name" value="AMP-binding_C"/>
    <property type="match status" value="1"/>
</dbReference>
<evidence type="ECO:0000256" key="3">
    <source>
        <dbReference type="ARBA" id="ARBA00022741"/>
    </source>
</evidence>
<dbReference type="PROSITE" id="PS00455">
    <property type="entry name" value="AMP_BINDING"/>
    <property type="match status" value="1"/>
</dbReference>
<evidence type="ECO:0000259" key="5">
    <source>
        <dbReference type="Pfam" id="PF00501"/>
    </source>
</evidence>
<keyword evidence="3" id="KW-0547">Nucleotide-binding</keyword>
<dbReference type="InterPro" id="IPR005914">
    <property type="entry name" value="Acac_CoA_synth"/>
</dbReference>
<keyword evidence="4" id="KW-0067">ATP-binding</keyword>
<dbReference type="Proteomes" id="UP000183180">
    <property type="component" value="Unassembled WGS sequence"/>
</dbReference>
<dbReference type="PANTHER" id="PTHR42921:SF1">
    <property type="entry name" value="ACETOACETYL-COA SYNTHETASE"/>
    <property type="match status" value="1"/>
</dbReference>
<dbReference type="InterPro" id="IPR000873">
    <property type="entry name" value="AMP-dep_synth/lig_dom"/>
</dbReference>
<dbReference type="GO" id="GO:0005524">
    <property type="term" value="F:ATP binding"/>
    <property type="evidence" value="ECO:0007669"/>
    <property type="project" value="UniProtKB-KW"/>
</dbReference>
<dbReference type="InterPro" id="IPR025110">
    <property type="entry name" value="AMP-bd_C"/>
</dbReference>
<evidence type="ECO:0000313" key="7">
    <source>
        <dbReference type="EMBL" id="SDU45169.1"/>
    </source>
</evidence>
<dbReference type="SUPFAM" id="SSF56801">
    <property type="entry name" value="Acetyl-CoA synthetase-like"/>
    <property type="match status" value="1"/>
</dbReference>
<protein>
    <submittedName>
        <fullName evidence="7">Acetoacetyl-CoA synthetase</fullName>
    </submittedName>
</protein>
<dbReference type="InterPro" id="IPR020845">
    <property type="entry name" value="AMP-binding_CS"/>
</dbReference>
<gene>
    <name evidence="7" type="ORF">SAMN04488548_1341277</name>
</gene>
<dbReference type="GO" id="GO:0030729">
    <property type="term" value="F:acetoacetate-CoA ligase activity"/>
    <property type="evidence" value="ECO:0007669"/>
    <property type="project" value="InterPro"/>
</dbReference>
<dbReference type="Gene3D" id="3.30.300.30">
    <property type="match status" value="1"/>
</dbReference>
<name>A0A1H2ILY6_9ACTN</name>
<sequence>MSCSPPPIWQPDAVSASHIGEFAERVESSTGQHVRDYRDLWHWSVDQPAAFWSSVVDHFDVLVDDVPDDILPDPTMPGAQWFPGAHINYAEHALRRRGSAAAVIAVDEAGTTTHVSRDELRGMVGAVQQWLRDHGVTRGDRVVGYLPNSLPALVCMLATTASGAIWSACGQDYGAAGAGARLAQLDPVVLIADDGYHWNGVAHDRRDDVAQLMSQMPHLRGVLHVQTLDTAAANRNSTLSRWDDVISHPREPVFTRVEFNEPLWVLFSSGTTGAPKGIMHSHGGVTLDHLKLLGLHNDLGEGDCFFWYTTTNWMMWNLVASGLLVGSTVVLYDGAPTHPDPARLWNIVAEHRVTMMGLSPGYLAASEKAGIRPRVDLDLSSLRAIGSTGAPLPAHAYHWVRDNVGASIQLASTSGGTDVVSGFAGSAPTTPIWPGEISAPLLGVNLQAWDDLGKSVIDEVGELVIVSPMPSMPVAFWNDPDGHRYRDAYFDTYPGVWRHGDWITLTDRGSVIISGRSDATLNRQGVRLGSADIYEVVDALAQIRESLVVGVELDADKYWMPLFVVMADGHVLDDNLRRRIVEELRTHASPRHVPDDIIDVPAIPHTRTGKKLEIPVKRLIQGRPSSQVIGVDTVDDPEALDHFRRFAVTSKSPR</sequence>
<evidence type="ECO:0000313" key="8">
    <source>
        <dbReference type="Proteomes" id="UP000183180"/>
    </source>
</evidence>
<dbReference type="InterPro" id="IPR045851">
    <property type="entry name" value="AMP-bd_C_sf"/>
</dbReference>
<organism evidence="7 8">
    <name type="scientific">Gordonia westfalica</name>
    <dbReference type="NCBI Taxonomy" id="158898"/>
    <lineage>
        <taxon>Bacteria</taxon>
        <taxon>Bacillati</taxon>
        <taxon>Actinomycetota</taxon>
        <taxon>Actinomycetes</taxon>
        <taxon>Mycobacteriales</taxon>
        <taxon>Gordoniaceae</taxon>
        <taxon>Gordonia</taxon>
    </lineage>
</organism>
<reference evidence="7 8" key="1">
    <citation type="submission" date="2016-10" db="EMBL/GenBank/DDBJ databases">
        <authorList>
            <person name="de Groot N.N."/>
        </authorList>
    </citation>
    <scope>NUCLEOTIDE SEQUENCE [LARGE SCALE GENOMIC DNA]</scope>
    <source>
        <strain evidence="7 8">DSM 44215</strain>
    </source>
</reference>
<dbReference type="PANTHER" id="PTHR42921">
    <property type="entry name" value="ACETOACETYL-COA SYNTHETASE"/>
    <property type="match status" value="1"/>
</dbReference>
<dbReference type="STRING" id="158898.SAMN04488548_1341277"/>
<evidence type="ECO:0000259" key="6">
    <source>
        <dbReference type="Pfam" id="PF13193"/>
    </source>
</evidence>
<keyword evidence="2" id="KW-0436">Ligase</keyword>
<dbReference type="OrthoDB" id="9803968at2"/>
<dbReference type="NCBIfam" id="NF002937">
    <property type="entry name" value="PRK03584.1"/>
    <property type="match status" value="1"/>
</dbReference>
<dbReference type="RefSeq" id="WP_074849695.1">
    <property type="nucleotide sequence ID" value="NZ_FNLM01000034.1"/>
</dbReference>
<dbReference type="NCBIfam" id="TIGR01217">
    <property type="entry name" value="ac_ac_CoA_syn"/>
    <property type="match status" value="1"/>
</dbReference>
<feature type="domain" description="AMP-dependent synthetase/ligase" evidence="5">
    <location>
        <begin position="91"/>
        <end position="468"/>
    </location>
</feature>
<dbReference type="GO" id="GO:0006629">
    <property type="term" value="P:lipid metabolic process"/>
    <property type="evidence" value="ECO:0007669"/>
    <property type="project" value="InterPro"/>
</dbReference>
<dbReference type="Gene3D" id="3.40.50.12780">
    <property type="entry name" value="N-terminal domain of ligase-like"/>
    <property type="match status" value="1"/>
</dbReference>
<evidence type="ECO:0000256" key="4">
    <source>
        <dbReference type="ARBA" id="ARBA00022840"/>
    </source>
</evidence>
<dbReference type="Pfam" id="PF00501">
    <property type="entry name" value="AMP-binding"/>
    <property type="match status" value="1"/>
</dbReference>
<dbReference type="EMBL" id="FNLM01000034">
    <property type="protein sequence ID" value="SDU45169.1"/>
    <property type="molecule type" value="Genomic_DNA"/>
</dbReference>
<accession>A0A1H2ILY6</accession>
<evidence type="ECO:0000256" key="1">
    <source>
        <dbReference type="ARBA" id="ARBA00006432"/>
    </source>
</evidence>